<evidence type="ECO:0000256" key="3">
    <source>
        <dbReference type="ARBA" id="ARBA00022448"/>
    </source>
</evidence>
<evidence type="ECO:0000256" key="2">
    <source>
        <dbReference type="ARBA" id="ARBA00005417"/>
    </source>
</evidence>
<feature type="region of interest" description="Disordered" evidence="6">
    <location>
        <begin position="261"/>
        <end position="280"/>
    </location>
</feature>
<dbReference type="InterPro" id="IPR003439">
    <property type="entry name" value="ABC_transporter-like_ATP-bd"/>
</dbReference>
<dbReference type="GO" id="GO:0016887">
    <property type="term" value="F:ATP hydrolysis activity"/>
    <property type="evidence" value="ECO:0007669"/>
    <property type="project" value="InterPro"/>
</dbReference>
<dbReference type="GO" id="GO:0005524">
    <property type="term" value="F:ATP binding"/>
    <property type="evidence" value="ECO:0007669"/>
    <property type="project" value="UniProtKB-KW"/>
</dbReference>
<sequence>MSKASLIVDNLSVDFAAGSARKSVVRHVSFRVEPGRAVALVGESGSGKSVTARSLVGLAGAGAIVSATRLSYGDRDLRALSQRQWREIRGRDIGFVLQDALVSLDPLRTIGAEIEEALAAHGWGDRASRRRRAQDLLRSVGIPDPDIRALQRSDELSGGLRQRALIATALALDPAIVIADEPTTALDSTVQAQIVALLSAIKEKGHGLLIISHDLHLVSKLADEVVVMHHGDVVEQGPVSDVLAKPRHAYTRALLDAMPGRHPRRRRPIARDREEQASSLPETVLDVRDLTKTFDGPAGSARLAVDKVSFSIQRGRTLGIVGESGSGKTTVARIALGLVTPDEGEIAFAGRPWVASTGRGPRVSEADRRPYRRDLSVIYQDPLSSFDPRWTVGQILSDALQAAGLARKDQARRIADLLAKVRLPIEIADRWPLNLSGGQRQRVAIARALAANPKVVICDEPVSALDVSVQAQVLDLLADLQEELGIAYLFISHDLGVIRQISDDVLVMQSGRAVEQGATEQVFSAPAHPFTKALLQAAS</sequence>
<dbReference type="InterPro" id="IPR050319">
    <property type="entry name" value="ABC_transp_ATP-bind"/>
</dbReference>
<dbReference type="SUPFAM" id="SSF52540">
    <property type="entry name" value="P-loop containing nucleoside triphosphate hydrolases"/>
    <property type="match status" value="2"/>
</dbReference>
<feature type="domain" description="ABC transporter" evidence="7">
    <location>
        <begin position="8"/>
        <end position="255"/>
    </location>
</feature>
<feature type="domain" description="ABC transporter" evidence="7">
    <location>
        <begin position="285"/>
        <end position="535"/>
    </location>
</feature>
<dbReference type="GO" id="GO:0055085">
    <property type="term" value="P:transmembrane transport"/>
    <property type="evidence" value="ECO:0007669"/>
    <property type="project" value="UniProtKB-ARBA"/>
</dbReference>
<comment type="subcellular location">
    <subcellularLocation>
        <location evidence="1">Cell inner membrane</location>
        <topology evidence="1">Peripheral membrane protein</topology>
    </subcellularLocation>
</comment>
<gene>
    <name evidence="8" type="ORF">BJF93_07845</name>
</gene>
<dbReference type="InterPro" id="IPR003593">
    <property type="entry name" value="AAA+_ATPase"/>
</dbReference>
<dbReference type="InterPro" id="IPR017871">
    <property type="entry name" value="ABC_transporter-like_CS"/>
</dbReference>
<keyword evidence="4" id="KW-0547">Nucleotide-binding</keyword>
<keyword evidence="9" id="KW-1185">Reference proteome</keyword>
<dbReference type="PROSITE" id="PS00211">
    <property type="entry name" value="ABC_TRANSPORTER_1"/>
    <property type="match status" value="1"/>
</dbReference>
<comment type="caution">
    <text evidence="8">The sequence shown here is derived from an EMBL/GenBank/DDBJ whole genome shotgun (WGS) entry which is preliminary data.</text>
</comment>
<dbReference type="RefSeq" id="WP_075626039.1">
    <property type="nucleotide sequence ID" value="NZ_FOAM01000005.1"/>
</dbReference>
<dbReference type="AlphaFoldDB" id="A0A1Q9B227"/>
<dbReference type="InterPro" id="IPR027417">
    <property type="entry name" value="P-loop_NTPase"/>
</dbReference>
<dbReference type="Pfam" id="PF00005">
    <property type="entry name" value="ABC_tran"/>
    <property type="match status" value="2"/>
</dbReference>
<accession>A0A1Q9B227</accession>
<evidence type="ECO:0000313" key="9">
    <source>
        <dbReference type="Proteomes" id="UP000186364"/>
    </source>
</evidence>
<dbReference type="PANTHER" id="PTHR43776">
    <property type="entry name" value="TRANSPORT ATP-BINDING PROTEIN"/>
    <property type="match status" value="1"/>
</dbReference>
<name>A0A1Q9B227_9HYPH</name>
<dbReference type="PANTHER" id="PTHR43776:SF7">
    <property type="entry name" value="D,D-DIPEPTIDE TRANSPORT ATP-BINDING PROTEIN DDPF-RELATED"/>
    <property type="match status" value="1"/>
</dbReference>
<proteinExistence type="inferred from homology"/>
<dbReference type="GO" id="GO:0015833">
    <property type="term" value="P:peptide transport"/>
    <property type="evidence" value="ECO:0007669"/>
    <property type="project" value="InterPro"/>
</dbReference>
<dbReference type="OrthoDB" id="9802264at2"/>
<evidence type="ECO:0000256" key="1">
    <source>
        <dbReference type="ARBA" id="ARBA00004417"/>
    </source>
</evidence>
<organism evidence="8 9">
    <name type="scientific">Xaviernesmea oryzae</name>
    <dbReference type="NCBI Taxonomy" id="464029"/>
    <lineage>
        <taxon>Bacteria</taxon>
        <taxon>Pseudomonadati</taxon>
        <taxon>Pseudomonadota</taxon>
        <taxon>Alphaproteobacteria</taxon>
        <taxon>Hyphomicrobiales</taxon>
        <taxon>Rhizobiaceae</taxon>
        <taxon>Rhizobium/Agrobacterium group</taxon>
        <taxon>Xaviernesmea</taxon>
    </lineage>
</organism>
<dbReference type="GO" id="GO:0005886">
    <property type="term" value="C:plasma membrane"/>
    <property type="evidence" value="ECO:0007669"/>
    <property type="project" value="UniProtKB-SubCell"/>
</dbReference>
<dbReference type="NCBIfam" id="NF008453">
    <property type="entry name" value="PRK11308.1"/>
    <property type="match status" value="2"/>
</dbReference>
<comment type="similarity">
    <text evidence="2">Belongs to the ABC transporter superfamily.</text>
</comment>
<dbReference type="CDD" id="cd03257">
    <property type="entry name" value="ABC_NikE_OppD_transporters"/>
    <property type="match status" value="2"/>
</dbReference>
<evidence type="ECO:0000259" key="7">
    <source>
        <dbReference type="PROSITE" id="PS50893"/>
    </source>
</evidence>
<dbReference type="Pfam" id="PF08352">
    <property type="entry name" value="oligo_HPY"/>
    <property type="match status" value="2"/>
</dbReference>
<dbReference type="NCBIfam" id="NF007739">
    <property type="entry name" value="PRK10419.1"/>
    <property type="match status" value="2"/>
</dbReference>
<reference evidence="8 9" key="1">
    <citation type="submission" date="2016-09" db="EMBL/GenBank/DDBJ databases">
        <title>Rhizobium sp. nov., a novel species isolated from the rice rhizosphere.</title>
        <authorList>
            <person name="Zhao J."/>
            <person name="Zhang X."/>
        </authorList>
    </citation>
    <scope>NUCLEOTIDE SEQUENCE [LARGE SCALE GENOMIC DNA]</scope>
    <source>
        <strain evidence="8 9">1.7048</strain>
    </source>
</reference>
<dbReference type="Proteomes" id="UP000186364">
    <property type="component" value="Unassembled WGS sequence"/>
</dbReference>
<dbReference type="InterPro" id="IPR013563">
    <property type="entry name" value="Oligopep_ABC_C"/>
</dbReference>
<keyword evidence="5 8" id="KW-0067">ATP-binding</keyword>
<dbReference type="Gene3D" id="3.40.50.300">
    <property type="entry name" value="P-loop containing nucleotide triphosphate hydrolases"/>
    <property type="match status" value="2"/>
</dbReference>
<protein>
    <submittedName>
        <fullName evidence="8">ABC transporter ATP-binding protein</fullName>
    </submittedName>
</protein>
<evidence type="ECO:0000313" key="8">
    <source>
        <dbReference type="EMBL" id="OLP62022.1"/>
    </source>
</evidence>
<evidence type="ECO:0000256" key="6">
    <source>
        <dbReference type="SAM" id="MobiDB-lite"/>
    </source>
</evidence>
<evidence type="ECO:0000256" key="4">
    <source>
        <dbReference type="ARBA" id="ARBA00022741"/>
    </source>
</evidence>
<evidence type="ECO:0000256" key="5">
    <source>
        <dbReference type="ARBA" id="ARBA00022840"/>
    </source>
</evidence>
<dbReference type="PROSITE" id="PS50893">
    <property type="entry name" value="ABC_TRANSPORTER_2"/>
    <property type="match status" value="2"/>
</dbReference>
<keyword evidence="3" id="KW-0813">Transport</keyword>
<dbReference type="SMART" id="SM00382">
    <property type="entry name" value="AAA"/>
    <property type="match status" value="2"/>
</dbReference>
<dbReference type="EMBL" id="MKIP01000029">
    <property type="protein sequence ID" value="OLP62022.1"/>
    <property type="molecule type" value="Genomic_DNA"/>
</dbReference>